<dbReference type="Gene3D" id="3.40.50.150">
    <property type="entry name" value="Vaccinia Virus protein VP39"/>
    <property type="match status" value="1"/>
</dbReference>
<feature type="domain" description="DNA methylase N-4/N-6" evidence="4">
    <location>
        <begin position="395"/>
        <end position="677"/>
    </location>
</feature>
<evidence type="ECO:0000313" key="5">
    <source>
        <dbReference type="EMBL" id="CEG12627.1"/>
    </source>
</evidence>
<organism evidence="5">
    <name type="scientific">groundwater metagenome</name>
    <dbReference type="NCBI Taxonomy" id="717931"/>
    <lineage>
        <taxon>unclassified sequences</taxon>
        <taxon>metagenomes</taxon>
        <taxon>ecological metagenomes</taxon>
    </lineage>
</organism>
<protein>
    <submittedName>
        <fullName evidence="5">DNA methylase N-4/N-6 domain protein</fullName>
    </submittedName>
</protein>
<keyword evidence="2 5" id="KW-0489">Methyltransferase</keyword>
<dbReference type="InterPro" id="IPR002052">
    <property type="entry name" value="DNA_methylase_N6_adenine_CS"/>
</dbReference>
<proteinExistence type="inferred from homology"/>
<dbReference type="SUPFAM" id="SSF53335">
    <property type="entry name" value="S-adenosyl-L-methionine-dependent methyltransferases"/>
    <property type="match status" value="1"/>
</dbReference>
<accession>A0A098E9B0</accession>
<dbReference type="InterPro" id="IPR001091">
    <property type="entry name" value="RM_Methyltransferase"/>
</dbReference>
<dbReference type="Pfam" id="PF01555">
    <property type="entry name" value="N6_N4_Mtase"/>
    <property type="match status" value="1"/>
</dbReference>
<keyword evidence="3" id="KW-0808">Transferase</keyword>
<evidence type="ECO:0000256" key="3">
    <source>
        <dbReference type="ARBA" id="ARBA00022679"/>
    </source>
</evidence>
<comment type="similarity">
    <text evidence="1">Belongs to the N(4)/N(6)-methyltransferase family.</text>
</comment>
<gene>
    <name evidence="5" type="ORF">MSIBF_A2550002</name>
</gene>
<dbReference type="InterPro" id="IPR002941">
    <property type="entry name" value="DNA_methylase_N4/N6"/>
</dbReference>
<dbReference type="InterPro" id="IPR029063">
    <property type="entry name" value="SAM-dependent_MTases_sf"/>
</dbReference>
<reference evidence="5" key="1">
    <citation type="submission" date="2014-09" db="EMBL/GenBank/DDBJ databases">
        <authorList>
            <person name="Probst J Alexander"/>
        </authorList>
    </citation>
    <scope>NUCLEOTIDE SEQUENCE</scope>
</reference>
<dbReference type="EMBL" id="CCXY01000174">
    <property type="protein sequence ID" value="CEG12627.1"/>
    <property type="molecule type" value="Genomic_DNA"/>
</dbReference>
<dbReference type="GO" id="GO:0008170">
    <property type="term" value="F:N-methyltransferase activity"/>
    <property type="evidence" value="ECO:0007669"/>
    <property type="project" value="InterPro"/>
</dbReference>
<dbReference type="AlphaFoldDB" id="A0A098E9B0"/>
<evidence type="ECO:0000256" key="2">
    <source>
        <dbReference type="ARBA" id="ARBA00022603"/>
    </source>
</evidence>
<dbReference type="GO" id="GO:0032259">
    <property type="term" value="P:methylation"/>
    <property type="evidence" value="ECO:0007669"/>
    <property type="project" value="UniProtKB-KW"/>
</dbReference>
<sequence length="821" mass="97262">MTKEQKFYKALQDVFIGAEIEGKGGFINLMRIKSGYYSQIEKLLQKNIDNALEKHPAFRNELFDKLYSFFSRYFTESGSIYFNSTPFHNNIYEKVYTDEKDVILFWKTQMLYYVKTDRIFRSLPIEFDEFKFYFDASKIENKKANEKRSIVFEFDKVQEDRTIIFSVAYSEQGRITKQDEILKTIKRKGIAITEEQLERAFRVFEKQSEVDFFINKNAKAFLEEQFKLWSYQYFWGGAKDWSADRINQLQILKDIAFKVIDFVAQFEDELVKIWNKPKFVKNSNYVITLDKIKNENLIEKILNHKNIKEQIKEWQEISIVDEKFKISDIFEKDLTGEHLSKKYEHLPIDTKYFKDLELEILGQFDDLDKSLDGWLIKSENYQALNTILPKFKEKVQTIYIDPPFNLDSSDQFLYRTNYKDSNWATLLENRLKIAKYFLADKGSIFVRCDYNGNWIVRCLMDDEFGKENFKNEVIISRISKQDPKVQKFNTATDSLFFYSKTDAFQFNLLFKQLAKAKAERWHAMDSQGQGQPLYIFRHLLTPPVGRHWTYGQENIKQMENEERIRLKCRKCGYIHISGIWKECPRCKSKDDVKVEYLLSPTEVKQIDSNWTDISGYTSSWDFQTENSEILLKRVIESTSNEKDLIMDYFLGSGTTTAVAHKLGRKWLGVEMGEHFYTVVLPRMKKVLAYDKSGISKEVKDYQGGGFFKYYELEQYEEALDNCKYEDGGLFNSPSKTPYQEYVFMKDEKMLKAIEIDYEKNKVDVDLNKLYPNIDIAETLSNLTGKWIKRISNGEVEFEDSMKINTKNLNYKVIKSLIWWAI</sequence>
<dbReference type="PRINTS" id="PR00508">
    <property type="entry name" value="S21N4MTFRASE"/>
</dbReference>
<dbReference type="PROSITE" id="PS00092">
    <property type="entry name" value="N6_MTASE"/>
    <property type="match status" value="1"/>
</dbReference>
<evidence type="ECO:0000256" key="1">
    <source>
        <dbReference type="ARBA" id="ARBA00006594"/>
    </source>
</evidence>
<name>A0A098E9B0_9ZZZZ</name>
<evidence type="ECO:0000259" key="4">
    <source>
        <dbReference type="Pfam" id="PF01555"/>
    </source>
</evidence>
<dbReference type="GO" id="GO:0003677">
    <property type="term" value="F:DNA binding"/>
    <property type="evidence" value="ECO:0007669"/>
    <property type="project" value="InterPro"/>
</dbReference>